<feature type="transmembrane region" description="Helical" evidence="1">
    <location>
        <begin position="51"/>
        <end position="69"/>
    </location>
</feature>
<feature type="transmembrane region" description="Helical" evidence="1">
    <location>
        <begin position="109"/>
        <end position="130"/>
    </location>
</feature>
<gene>
    <name evidence="2" type="ORF">DX873_15390</name>
</gene>
<evidence type="ECO:0000313" key="3">
    <source>
        <dbReference type="Proteomes" id="UP000261828"/>
    </source>
</evidence>
<comment type="caution">
    <text evidence="2">The sequence shown here is derived from an EMBL/GenBank/DDBJ whole genome shotgun (WGS) entry which is preliminary data.</text>
</comment>
<keyword evidence="1" id="KW-0812">Transmembrane</keyword>
<feature type="transmembrane region" description="Helical" evidence="1">
    <location>
        <begin position="12"/>
        <end position="31"/>
    </location>
</feature>
<dbReference type="EMBL" id="QTJX01000004">
    <property type="protein sequence ID" value="RDY58386.1"/>
    <property type="molecule type" value="Genomic_DNA"/>
</dbReference>
<protein>
    <submittedName>
        <fullName evidence="2">Uncharacterized protein</fullName>
    </submittedName>
</protein>
<keyword evidence="1" id="KW-0472">Membrane</keyword>
<organism evidence="2 3">
    <name type="scientific">Flagellimonas nanhaiensis</name>
    <dbReference type="NCBI Taxonomy" id="2292706"/>
    <lineage>
        <taxon>Bacteria</taxon>
        <taxon>Pseudomonadati</taxon>
        <taxon>Bacteroidota</taxon>
        <taxon>Flavobacteriia</taxon>
        <taxon>Flavobacteriales</taxon>
        <taxon>Flavobacteriaceae</taxon>
        <taxon>Flagellimonas</taxon>
    </lineage>
</organism>
<dbReference type="AlphaFoldDB" id="A0A371JMM7"/>
<name>A0A371JMM7_9FLAO</name>
<evidence type="ECO:0000313" key="2">
    <source>
        <dbReference type="EMBL" id="RDY58386.1"/>
    </source>
</evidence>
<accession>A0A371JMM7</accession>
<keyword evidence="1" id="KW-1133">Transmembrane helix</keyword>
<reference evidence="2 3" key="1">
    <citation type="submission" date="2018-08" db="EMBL/GenBank/DDBJ databases">
        <title>Muricauda nanhaiensis sp. nov., isolated from seawater of the South China Sea.</title>
        <authorList>
            <person name="Dang Y."/>
        </authorList>
    </citation>
    <scope>NUCLEOTIDE SEQUENCE [LARGE SCALE GENOMIC DNA]</scope>
    <source>
        <strain evidence="2 3">SM1704</strain>
    </source>
</reference>
<feature type="transmembrane region" description="Helical" evidence="1">
    <location>
        <begin position="136"/>
        <end position="160"/>
    </location>
</feature>
<evidence type="ECO:0000256" key="1">
    <source>
        <dbReference type="SAM" id="Phobius"/>
    </source>
</evidence>
<dbReference type="Proteomes" id="UP000261828">
    <property type="component" value="Unassembled WGS sequence"/>
</dbReference>
<proteinExistence type="predicted"/>
<keyword evidence="3" id="KW-1185">Reference proteome</keyword>
<sequence length="169" mass="19172">MLIKILDIYYRRPLLFDFLINIAAVSLIFFIEYKGYYAFSFDKTSQVIPSIGITISGFILTVLTILLTLKSSLITKEENGLKETLRNNFSIFLASDLYSKAISVLRNGVIYLLIVSFVTLGISVVLKNVYAAIGLYLNVVCFIFTLLVFLRSFYVLNLIFKMQGSKSNE</sequence>